<evidence type="ECO:0000313" key="10">
    <source>
        <dbReference type="EMBL" id="PAU95582.1"/>
    </source>
</evidence>
<evidence type="ECO:0000256" key="7">
    <source>
        <dbReference type="ARBA" id="ARBA00022989"/>
    </source>
</evidence>
<feature type="transmembrane region" description="Helical" evidence="9">
    <location>
        <begin position="867"/>
        <end position="885"/>
    </location>
</feature>
<feature type="transmembrane region" description="Helical" evidence="9">
    <location>
        <begin position="892"/>
        <end position="916"/>
    </location>
</feature>
<dbReference type="Gene3D" id="3.30.70.1320">
    <property type="entry name" value="Multidrug efflux transporter AcrB pore domain like"/>
    <property type="match status" value="1"/>
</dbReference>
<dbReference type="Gene3D" id="3.30.70.1430">
    <property type="entry name" value="Multidrug efflux transporter AcrB pore domain"/>
    <property type="match status" value="2"/>
</dbReference>
<dbReference type="SUPFAM" id="SSF82866">
    <property type="entry name" value="Multidrug efflux transporter AcrB transmembrane domain"/>
    <property type="match status" value="2"/>
</dbReference>
<dbReference type="PANTHER" id="PTHR32063:SF9">
    <property type="entry name" value="SIMILAR TO MULTIDRUG RESISTANCE PROTEIN MEXB"/>
    <property type="match status" value="1"/>
</dbReference>
<dbReference type="PANTHER" id="PTHR32063">
    <property type="match status" value="1"/>
</dbReference>
<dbReference type="Gene3D" id="1.20.1640.10">
    <property type="entry name" value="Multidrug efflux transporter AcrB transmembrane domain"/>
    <property type="match status" value="2"/>
</dbReference>
<keyword evidence="11" id="KW-1185">Reference proteome</keyword>
<comment type="caution">
    <text evidence="10">The sequence shown here is derived from an EMBL/GenBank/DDBJ whole genome shotgun (WGS) entry which is preliminary data.</text>
</comment>
<dbReference type="FunFam" id="1.20.1640.10:FF:000001">
    <property type="entry name" value="Efflux pump membrane transporter"/>
    <property type="match status" value="1"/>
</dbReference>
<dbReference type="Pfam" id="PF00873">
    <property type="entry name" value="ACR_tran"/>
    <property type="match status" value="1"/>
</dbReference>
<dbReference type="GO" id="GO:0009636">
    <property type="term" value="P:response to toxic substance"/>
    <property type="evidence" value="ECO:0007669"/>
    <property type="project" value="UniProtKB-ARBA"/>
</dbReference>
<feature type="transmembrane region" description="Helical" evidence="9">
    <location>
        <begin position="1000"/>
        <end position="1026"/>
    </location>
</feature>
<feature type="transmembrane region" description="Helical" evidence="9">
    <location>
        <begin position="539"/>
        <end position="557"/>
    </location>
</feature>
<accession>A0A2A2GFN7</accession>
<dbReference type="SUPFAM" id="SSF82714">
    <property type="entry name" value="Multidrug efflux transporter AcrB TolC docking domain, DN and DC subdomains"/>
    <property type="match status" value="2"/>
</dbReference>
<keyword evidence="7 9" id="KW-1133">Transmembrane helix</keyword>
<dbReference type="InterPro" id="IPR004764">
    <property type="entry name" value="MdtF-like"/>
</dbReference>
<keyword evidence="8 9" id="KW-0472">Membrane</keyword>
<evidence type="ECO:0000256" key="4">
    <source>
        <dbReference type="ARBA" id="ARBA00022475"/>
    </source>
</evidence>
<keyword evidence="6 9" id="KW-0812">Transmembrane</keyword>
<comment type="similarity">
    <text evidence="2">Belongs to the resistance-nodulation-cell division (RND) (TC 2.A.6) family.</text>
</comment>
<feature type="transmembrane region" description="Helical" evidence="9">
    <location>
        <begin position="437"/>
        <end position="459"/>
    </location>
</feature>
<evidence type="ECO:0000256" key="5">
    <source>
        <dbReference type="ARBA" id="ARBA00022519"/>
    </source>
</evidence>
<evidence type="ECO:0000256" key="1">
    <source>
        <dbReference type="ARBA" id="ARBA00004429"/>
    </source>
</evidence>
<feature type="transmembrane region" description="Helical" evidence="9">
    <location>
        <begin position="365"/>
        <end position="385"/>
    </location>
</feature>
<dbReference type="InterPro" id="IPR027463">
    <property type="entry name" value="AcrB_DN_DC_subdom"/>
</dbReference>
<sequence length="1050" mass="114280">MIKRFIQRPVLSTVISIILVILGYLGYNALPVSLYPEIAPPTIQVSATYPGANAETVLNSVVAPLEEQINGVEGMTYMSSTASNNGRAQIQVYFELGTDPDIAAVNVQNRVSQASNLLPQEVTQTGVTTQKEQTSRLLIFTMYSPDGTHDGTFLENYARINLIPRLQRVNGVGTADAFGANTYSMRIWMKPDKMASYNLVPSDVIGALNDQSFVAAPGTIGENSGQAFQYTMKYKGRLSTAPEYENIIIREGSENGEILRLKDVADVELGSQTYSVHSTANGGPSVGMFVSKTAGANAQEVVEDVKAEIEAASQSFPDDIEYTTVFDANSFLTASIDKLFITFLEAFILVFIVVFVFLQDWRSTLIPAIAVPVSIIGTFFFLNLFGYSVNLLTLFALVLAIGIVVDDAIIVVEIIHAKLEEGAESGMQAAIEGMDEIAGAIVSITLVMAAIFVPVTFITGSTGVFFQQFGITLATAIIISAVNALTLSPALCALVLKPEQKQIGEDKSYIDRFAIAFNSVFDVGKYRYRQVLGFFTRNAWAAVAVVVAAIGIFGVLFQTTPTGFVPDEDQGTFFANVSLPPSASLERTKEVMAEVDQIMADTEVIDSRLAISGFGIISGSGSQYGFIVGKLKHWDDREKDVNDAIALLREKTSGINEADIAFFAPPVISGFGNTSGFTVNIQDRASGSLEQLDQVSQNVQQKLFQRPEIQYANSYFQTDYPQYMVNVDVAKAQRAGFSVQSIMSVMQAYYGGLYVSNFTRFGKLYRVYVQADAEARGSEESLQQISVRNKNGKMAPLNSFVDLERVYGPQNVSRFNLFNSVEVTGATNPGYSSGDAIQAIEEIFEEDISDDYSYAYSGLTREESQSSGQEIVVFGLCLLFVYFLLSAQYESYLIPWAVILPLPIGLMGSFIFANIFGVANNIYLQISAIMLMGLLAKNAILVVEFGLQRRREEGLSIVKAAIDGAEARLRPILMTSFAFIAGLLPLALATGINANANQSIGIGTAGGMFIGTFIGLLVIPVLFIIFQKLQEKISGPPEVVKERREKILKP</sequence>
<keyword evidence="3" id="KW-0813">Transport</keyword>
<dbReference type="NCBIfam" id="TIGR00915">
    <property type="entry name" value="2A0602"/>
    <property type="match status" value="1"/>
</dbReference>
<dbReference type="InterPro" id="IPR001036">
    <property type="entry name" value="Acrflvin-R"/>
</dbReference>
<evidence type="ECO:0000313" key="11">
    <source>
        <dbReference type="Proteomes" id="UP000218831"/>
    </source>
</evidence>
<name>A0A2A2GFN7_9BACT</name>
<gene>
    <name evidence="10" type="ORF">CK503_00510</name>
</gene>
<evidence type="ECO:0000256" key="3">
    <source>
        <dbReference type="ARBA" id="ARBA00022448"/>
    </source>
</evidence>
<comment type="subcellular location">
    <subcellularLocation>
        <location evidence="1">Cell inner membrane</location>
        <topology evidence="1">Multi-pass membrane protein</topology>
    </subcellularLocation>
</comment>
<reference evidence="10 11" key="1">
    <citation type="submission" date="2017-08" db="EMBL/GenBank/DDBJ databases">
        <title>Aliifodinibius alkalisoli sp. nov., isolated from saline alkaline soil.</title>
        <authorList>
            <person name="Liu D."/>
            <person name="Zhang G."/>
        </authorList>
    </citation>
    <scope>NUCLEOTIDE SEQUENCE [LARGE SCALE GENOMIC DNA]</scope>
    <source>
        <strain evidence="10 11">WN023</strain>
    </source>
</reference>
<dbReference type="RefSeq" id="WP_095604827.1">
    <property type="nucleotide sequence ID" value="NZ_NSKE01000001.1"/>
</dbReference>
<evidence type="ECO:0000256" key="6">
    <source>
        <dbReference type="ARBA" id="ARBA00022692"/>
    </source>
</evidence>
<dbReference type="GO" id="GO:0015562">
    <property type="term" value="F:efflux transmembrane transporter activity"/>
    <property type="evidence" value="ECO:0007669"/>
    <property type="project" value="InterPro"/>
</dbReference>
<dbReference type="AlphaFoldDB" id="A0A2A2GFN7"/>
<keyword evidence="4" id="KW-1003">Cell membrane</keyword>
<evidence type="ECO:0000256" key="2">
    <source>
        <dbReference type="ARBA" id="ARBA00010942"/>
    </source>
</evidence>
<feature type="transmembrane region" description="Helical" evidence="9">
    <location>
        <begin position="339"/>
        <end position="358"/>
    </location>
</feature>
<feature type="transmembrane region" description="Helical" evidence="9">
    <location>
        <begin position="972"/>
        <end position="994"/>
    </location>
</feature>
<feature type="transmembrane region" description="Helical" evidence="9">
    <location>
        <begin position="922"/>
        <end position="943"/>
    </location>
</feature>
<dbReference type="GO" id="GO:0005886">
    <property type="term" value="C:plasma membrane"/>
    <property type="evidence" value="ECO:0007669"/>
    <property type="project" value="UniProtKB-SubCell"/>
</dbReference>
<dbReference type="EMBL" id="NSKE01000001">
    <property type="protein sequence ID" value="PAU95582.1"/>
    <property type="molecule type" value="Genomic_DNA"/>
</dbReference>
<dbReference type="PRINTS" id="PR00702">
    <property type="entry name" value="ACRIFLAVINRP"/>
</dbReference>
<feature type="transmembrane region" description="Helical" evidence="9">
    <location>
        <begin position="391"/>
        <end position="416"/>
    </location>
</feature>
<evidence type="ECO:0000256" key="9">
    <source>
        <dbReference type="SAM" id="Phobius"/>
    </source>
</evidence>
<proteinExistence type="inferred from homology"/>
<dbReference type="OrthoDB" id="9758940at2"/>
<dbReference type="GO" id="GO:0042910">
    <property type="term" value="F:xenobiotic transmembrane transporter activity"/>
    <property type="evidence" value="ECO:0007669"/>
    <property type="project" value="TreeGrafter"/>
</dbReference>
<evidence type="ECO:0000256" key="8">
    <source>
        <dbReference type="ARBA" id="ARBA00023136"/>
    </source>
</evidence>
<feature type="transmembrane region" description="Helical" evidence="9">
    <location>
        <begin position="9"/>
        <end position="27"/>
    </location>
</feature>
<keyword evidence="5" id="KW-0997">Cell inner membrane</keyword>
<dbReference type="Gene3D" id="3.30.70.1440">
    <property type="entry name" value="Multidrug efflux transporter AcrB pore domain"/>
    <property type="match status" value="1"/>
</dbReference>
<protein>
    <submittedName>
        <fullName evidence="10">Hydrophobe/amphiphile efflux-1 family RND transporter</fullName>
    </submittedName>
</protein>
<feature type="transmembrane region" description="Helical" evidence="9">
    <location>
        <begin position="471"/>
        <end position="496"/>
    </location>
</feature>
<dbReference type="SUPFAM" id="SSF82693">
    <property type="entry name" value="Multidrug efflux transporter AcrB pore domain, PN1, PN2, PC1 and PC2 subdomains"/>
    <property type="match status" value="4"/>
</dbReference>
<dbReference type="Gene3D" id="3.30.2090.10">
    <property type="entry name" value="Multidrug efflux transporter AcrB TolC docking domain, DN and DC subdomains"/>
    <property type="match status" value="2"/>
</dbReference>
<dbReference type="Proteomes" id="UP000218831">
    <property type="component" value="Unassembled WGS sequence"/>
</dbReference>
<dbReference type="FunFam" id="3.30.70.1430:FF:000001">
    <property type="entry name" value="Efflux pump membrane transporter"/>
    <property type="match status" value="1"/>
</dbReference>
<organism evidence="10 11">
    <name type="scientific">Fodinibius salipaludis</name>
    <dbReference type="NCBI Taxonomy" id="2032627"/>
    <lineage>
        <taxon>Bacteria</taxon>
        <taxon>Pseudomonadati</taxon>
        <taxon>Balneolota</taxon>
        <taxon>Balneolia</taxon>
        <taxon>Balneolales</taxon>
        <taxon>Balneolaceae</taxon>
        <taxon>Fodinibius</taxon>
    </lineage>
</organism>